<keyword evidence="1 8" id="KW-0479">Metal-binding</keyword>
<dbReference type="OrthoDB" id="9805269at2"/>
<organism evidence="10 11">
    <name type="scientific">Leucothrix pacifica</name>
    <dbReference type="NCBI Taxonomy" id="1247513"/>
    <lineage>
        <taxon>Bacteria</taxon>
        <taxon>Pseudomonadati</taxon>
        <taxon>Pseudomonadota</taxon>
        <taxon>Gammaproteobacteria</taxon>
        <taxon>Thiotrichales</taxon>
        <taxon>Thiotrichaceae</taxon>
        <taxon>Leucothrix</taxon>
    </lineage>
</organism>
<feature type="binding site" evidence="7">
    <location>
        <position position="249"/>
    </location>
    <ligand>
        <name>substrate</name>
    </ligand>
</feature>
<dbReference type="PIRSF" id="PIRSF000099">
    <property type="entry name" value="Histidinol_dh"/>
    <property type="match status" value="1"/>
</dbReference>
<evidence type="ECO:0000256" key="7">
    <source>
        <dbReference type="PIRSR" id="PIRSR000099-3"/>
    </source>
</evidence>
<keyword evidence="11" id="KW-1185">Reference proteome</keyword>
<keyword evidence="2 8" id="KW-0862">Zinc</keyword>
<feature type="binding site" evidence="7">
    <location>
        <position position="252"/>
    </location>
    <ligand>
        <name>substrate</name>
    </ligand>
</feature>
<feature type="binding site" evidence="6">
    <location>
        <position position="119"/>
    </location>
    <ligand>
        <name>NAD(+)</name>
        <dbReference type="ChEBI" id="CHEBI:57540"/>
    </ligand>
</feature>
<evidence type="ECO:0000256" key="2">
    <source>
        <dbReference type="ARBA" id="ARBA00022833"/>
    </source>
</evidence>
<feature type="binding site" evidence="7">
    <location>
        <position position="407"/>
    </location>
    <ligand>
        <name>substrate</name>
    </ligand>
</feature>
<evidence type="ECO:0000256" key="8">
    <source>
        <dbReference type="PIRSR" id="PIRSR000099-4"/>
    </source>
</evidence>
<feature type="active site" description="Proton acceptor" evidence="5">
    <location>
        <position position="320"/>
    </location>
</feature>
<dbReference type="GO" id="GO:0005829">
    <property type="term" value="C:cytosol"/>
    <property type="evidence" value="ECO:0007669"/>
    <property type="project" value="TreeGrafter"/>
</dbReference>
<dbReference type="GO" id="GO:0004399">
    <property type="term" value="F:histidinol dehydrogenase activity"/>
    <property type="evidence" value="ECO:0007669"/>
    <property type="project" value="InterPro"/>
</dbReference>
<evidence type="ECO:0000256" key="1">
    <source>
        <dbReference type="ARBA" id="ARBA00022723"/>
    </source>
</evidence>
<evidence type="ECO:0000256" key="3">
    <source>
        <dbReference type="ARBA" id="ARBA00023002"/>
    </source>
</evidence>
<name>A0A317C2I5_9GAMM</name>
<comment type="cofactor">
    <cofactor evidence="8">
        <name>Zn(2+)</name>
        <dbReference type="ChEBI" id="CHEBI:29105"/>
    </cofactor>
    <text evidence="8">Binds 1 zinc ion per subunit.</text>
</comment>
<keyword evidence="6" id="KW-0520">NAD</keyword>
<evidence type="ECO:0000256" key="5">
    <source>
        <dbReference type="PIRSR" id="PIRSR000099-1"/>
    </source>
</evidence>
<dbReference type="NCBIfam" id="TIGR00069">
    <property type="entry name" value="hisD"/>
    <property type="match status" value="1"/>
</dbReference>
<dbReference type="PRINTS" id="PR00083">
    <property type="entry name" value="HOLDHDRGNASE"/>
</dbReference>
<accession>A0A317C2I5</accession>
<dbReference type="GO" id="GO:0000105">
    <property type="term" value="P:L-histidine biosynthetic process"/>
    <property type="evidence" value="ECO:0007669"/>
    <property type="project" value="InterPro"/>
</dbReference>
<dbReference type="FunFam" id="3.40.50.1980:FF:000001">
    <property type="entry name" value="Histidinol dehydrogenase"/>
    <property type="match status" value="1"/>
</dbReference>
<dbReference type="Gene3D" id="3.40.50.1980">
    <property type="entry name" value="Nitrogenase molybdenum iron protein domain"/>
    <property type="match status" value="2"/>
</dbReference>
<proteinExistence type="inferred from homology"/>
<evidence type="ECO:0000313" key="11">
    <source>
        <dbReference type="Proteomes" id="UP000245539"/>
    </source>
</evidence>
<sequence length="434" mass="46593">MAIHYLKKAAKNATTGEDNTREIVSTMLKEIEAGGEERCTEYAKQLDGYEGNIVVTPEEIEAAGNSLSQQVKDDIRFSYDRVYGFAVKQREALIDFETELSPGLWAGQKQIPMQAAGCYIPGGRYAHVASAVMSVATAKAAGVDHVIACSPPKAGVGCHAGILYAANLCGADTILALGGVQGIAAMAFGLFTGKPADILVGPGNRFVAEAKRMLYGRVGIDVFAGPTEIGIIADKNADPNIIACDLAGQAEHGPDSPAWLFTTDRALGEKVIELMPGYIEKLPETARNAAGPAWADYGEVILCDTDEEAAVISDQYASEHLEVHCDNLDWWVDRLRNYGSLFVGEETTVTFGDKCSGTNHILPTKGAGRYTGGLFAGKFIKTVTTQRMTREANREVAAAAARISRLEGMEGHARSGDDRLAKYFPDETFELQVK</sequence>
<dbReference type="AlphaFoldDB" id="A0A317C2I5"/>
<dbReference type="PANTHER" id="PTHR21256:SF14">
    <property type="entry name" value="HISTIDINOL DEHYDROGENASE"/>
    <property type="match status" value="1"/>
</dbReference>
<feature type="binding site" evidence="8">
    <location>
        <position position="412"/>
    </location>
    <ligand>
        <name>Zn(2+)</name>
        <dbReference type="ChEBI" id="CHEBI:29105"/>
    </ligand>
</feature>
<dbReference type="RefSeq" id="WP_109839206.1">
    <property type="nucleotide sequence ID" value="NZ_QGKM01000074.1"/>
</dbReference>
<keyword evidence="3 4" id="KW-0560">Oxidoreductase</keyword>
<evidence type="ECO:0000256" key="4">
    <source>
        <dbReference type="PIRNR" id="PIRNR000099"/>
    </source>
</evidence>
<protein>
    <submittedName>
        <fullName evidence="10">Histidinol dehydrogenase</fullName>
    </submittedName>
</protein>
<feature type="binding site" evidence="6">
    <location>
        <position position="181"/>
    </location>
    <ligand>
        <name>NAD(+)</name>
        <dbReference type="ChEBI" id="CHEBI:57540"/>
    </ligand>
</feature>
<comment type="caution">
    <text evidence="10">The sequence shown here is derived from an EMBL/GenBank/DDBJ whole genome shotgun (WGS) entry which is preliminary data.</text>
</comment>
<feature type="binding site" evidence="8">
    <location>
        <position position="249"/>
    </location>
    <ligand>
        <name>Zn(2+)</name>
        <dbReference type="ChEBI" id="CHEBI:29105"/>
    </ligand>
</feature>
<evidence type="ECO:0000313" key="10">
    <source>
        <dbReference type="EMBL" id="PWQ92886.1"/>
    </source>
</evidence>
<dbReference type="Pfam" id="PF00815">
    <property type="entry name" value="Histidinol_dh"/>
    <property type="match status" value="1"/>
</dbReference>
<evidence type="ECO:0000256" key="9">
    <source>
        <dbReference type="RuleBase" id="RU004175"/>
    </source>
</evidence>
<comment type="similarity">
    <text evidence="4 9">Belongs to the histidinol dehydrogenase family.</text>
</comment>
<feature type="binding site" evidence="7">
    <location>
        <position position="320"/>
    </location>
    <ligand>
        <name>substrate</name>
    </ligand>
</feature>
<dbReference type="InterPro" id="IPR016161">
    <property type="entry name" value="Ald_DH/histidinol_DH"/>
</dbReference>
<dbReference type="InterPro" id="IPR022695">
    <property type="entry name" value="Histidinol_DH_monofunct"/>
</dbReference>
<dbReference type="EMBL" id="QGKM01000074">
    <property type="protein sequence ID" value="PWQ92886.1"/>
    <property type="molecule type" value="Genomic_DNA"/>
</dbReference>
<dbReference type="Proteomes" id="UP000245539">
    <property type="component" value="Unassembled WGS sequence"/>
</dbReference>
<dbReference type="CDD" id="cd06572">
    <property type="entry name" value="Histidinol_dh"/>
    <property type="match status" value="1"/>
</dbReference>
<reference evidence="10 11" key="1">
    <citation type="submission" date="2018-05" db="EMBL/GenBank/DDBJ databases">
        <title>Leucothrix arctica sp. nov., isolated from Arctic seawater.</title>
        <authorList>
            <person name="Choi A."/>
            <person name="Baek K."/>
        </authorList>
    </citation>
    <scope>NUCLEOTIDE SEQUENCE [LARGE SCALE GENOMIC DNA]</scope>
    <source>
        <strain evidence="10 11">JCM 18388</strain>
    </source>
</reference>
<dbReference type="PANTHER" id="PTHR21256">
    <property type="entry name" value="HISTIDINOL DEHYDROGENASE HDH"/>
    <property type="match status" value="1"/>
</dbReference>
<feature type="binding site" evidence="8">
    <location>
        <position position="353"/>
    </location>
    <ligand>
        <name>Zn(2+)</name>
        <dbReference type="ChEBI" id="CHEBI:29105"/>
    </ligand>
</feature>
<feature type="binding site" evidence="7">
    <location>
        <position position="353"/>
    </location>
    <ligand>
        <name>substrate</name>
    </ligand>
</feature>
<feature type="binding site" evidence="6">
    <location>
        <position position="204"/>
    </location>
    <ligand>
        <name>NAD(+)</name>
        <dbReference type="ChEBI" id="CHEBI:57540"/>
    </ligand>
</feature>
<evidence type="ECO:0000256" key="6">
    <source>
        <dbReference type="PIRSR" id="PIRSR000099-2"/>
    </source>
</evidence>
<feature type="binding site" evidence="7">
    <location>
        <position position="412"/>
    </location>
    <ligand>
        <name>substrate</name>
    </ligand>
</feature>
<gene>
    <name evidence="10" type="primary">hisD</name>
    <name evidence="10" type="ORF">DKW60_18790</name>
</gene>
<feature type="binding site" evidence="7">
    <location>
        <position position="227"/>
    </location>
    <ligand>
        <name>substrate</name>
    </ligand>
</feature>
<dbReference type="InterPro" id="IPR012131">
    <property type="entry name" value="Hstdl_DH"/>
</dbReference>
<dbReference type="GO" id="GO:0046872">
    <property type="term" value="F:metal ion binding"/>
    <property type="evidence" value="ECO:0007669"/>
    <property type="project" value="UniProtKB-KW"/>
</dbReference>
<feature type="binding site" evidence="8">
    <location>
        <position position="252"/>
    </location>
    <ligand>
        <name>Zn(2+)</name>
        <dbReference type="ChEBI" id="CHEBI:29105"/>
    </ligand>
</feature>
<feature type="active site" description="Proton acceptor" evidence="5">
    <location>
        <position position="319"/>
    </location>
</feature>
<dbReference type="GO" id="GO:0051287">
    <property type="term" value="F:NAD binding"/>
    <property type="evidence" value="ECO:0007669"/>
    <property type="project" value="InterPro"/>
</dbReference>
<dbReference type="SUPFAM" id="SSF53720">
    <property type="entry name" value="ALDH-like"/>
    <property type="match status" value="1"/>
</dbReference>
<dbReference type="Gene3D" id="1.20.5.1300">
    <property type="match status" value="1"/>
</dbReference>